<proteinExistence type="predicted"/>
<reference evidence="1 2" key="1">
    <citation type="submission" date="2016-12" db="EMBL/GenBank/DDBJ databases">
        <title>Complete genome sequence of Thauera chlorobenzoica, a Betaproteobacterium degrading haloaromatics anaerobically to CO2 and halides.</title>
        <authorList>
            <person name="Goris T."/>
            <person name="Mergelsberg M."/>
            <person name="Boll M."/>
        </authorList>
    </citation>
    <scope>NUCLEOTIDE SEQUENCE [LARGE SCALE GENOMIC DNA]</scope>
    <source>
        <strain evidence="1 2">3CB1</strain>
    </source>
</reference>
<organism evidence="1 2">
    <name type="scientific">Thauera chlorobenzoica</name>
    <dbReference type="NCBI Taxonomy" id="96773"/>
    <lineage>
        <taxon>Bacteria</taxon>
        <taxon>Pseudomonadati</taxon>
        <taxon>Pseudomonadota</taxon>
        <taxon>Betaproteobacteria</taxon>
        <taxon>Rhodocyclales</taxon>
        <taxon>Zoogloeaceae</taxon>
        <taxon>Thauera</taxon>
    </lineage>
</organism>
<dbReference type="EMBL" id="CP018839">
    <property type="protein sequence ID" value="APR04036.1"/>
    <property type="molecule type" value="Genomic_DNA"/>
</dbReference>
<dbReference type="KEGG" id="tcl:Tchl_1177"/>
<gene>
    <name evidence="1" type="ORF">Tchl_1177</name>
</gene>
<sequence length="74" mass="8190">MSAWSCPHDLNGICQRVRGAICSPGMRGCELEGKVRFARDEMNQPRKPVKASAVEPEPVRKANASAAPRRRLPF</sequence>
<accession>A0A1H5SX53</accession>
<evidence type="ECO:0000313" key="1">
    <source>
        <dbReference type="EMBL" id="APR04036.1"/>
    </source>
</evidence>
<protein>
    <submittedName>
        <fullName evidence="1">Uncharacterized protein</fullName>
    </submittedName>
</protein>
<keyword evidence="2" id="KW-1185">Reference proteome</keyword>
<evidence type="ECO:0000313" key="2">
    <source>
        <dbReference type="Proteomes" id="UP000185739"/>
    </source>
</evidence>
<name>A0A1H5SX53_9RHOO</name>
<dbReference type="AlphaFoldDB" id="A0A1H5SX53"/>
<dbReference type="OrthoDB" id="9807633at2"/>
<dbReference type="Proteomes" id="UP000185739">
    <property type="component" value="Chromosome"/>
</dbReference>
<dbReference type="RefSeq" id="WP_075147574.1">
    <property type="nucleotide sequence ID" value="NZ_CP018839.1"/>
</dbReference>